<feature type="non-terminal residue" evidence="1">
    <location>
        <position position="1"/>
    </location>
</feature>
<dbReference type="EMBL" id="LRGB01013338">
    <property type="protein sequence ID" value="KZR99543.1"/>
    <property type="molecule type" value="Genomic_DNA"/>
</dbReference>
<reference evidence="1 2" key="1">
    <citation type="submission" date="2016-03" db="EMBL/GenBank/DDBJ databases">
        <title>EvidentialGene: Evidence-directed Construction of Genes on Genomes.</title>
        <authorList>
            <person name="Gilbert D.G."/>
            <person name="Choi J.-H."/>
            <person name="Mockaitis K."/>
            <person name="Colbourne J."/>
            <person name="Pfrender M."/>
        </authorList>
    </citation>
    <scope>NUCLEOTIDE SEQUENCE [LARGE SCALE GENOMIC DNA]</scope>
    <source>
        <strain evidence="1 2">Xinb3</strain>
        <tissue evidence="1">Complete organism</tissue>
    </source>
</reference>
<sequence length="56" mass="6113">KGIFPVSSHNFRHIPSNLPVDSFVKLLADEEEPTFLAACESPLTNAGVEITMARQS</sequence>
<dbReference type="AlphaFoldDB" id="A0A162CUY1"/>
<name>A0A162CUY1_9CRUS</name>
<organism evidence="1 2">
    <name type="scientific">Daphnia magna</name>
    <dbReference type="NCBI Taxonomy" id="35525"/>
    <lineage>
        <taxon>Eukaryota</taxon>
        <taxon>Metazoa</taxon>
        <taxon>Ecdysozoa</taxon>
        <taxon>Arthropoda</taxon>
        <taxon>Crustacea</taxon>
        <taxon>Branchiopoda</taxon>
        <taxon>Diplostraca</taxon>
        <taxon>Cladocera</taxon>
        <taxon>Anomopoda</taxon>
        <taxon>Daphniidae</taxon>
        <taxon>Daphnia</taxon>
    </lineage>
</organism>
<evidence type="ECO:0000313" key="2">
    <source>
        <dbReference type="Proteomes" id="UP000076858"/>
    </source>
</evidence>
<protein>
    <submittedName>
        <fullName evidence="1">Uncharacterized protein</fullName>
    </submittedName>
</protein>
<accession>A0A162CUY1</accession>
<comment type="caution">
    <text evidence="1">The sequence shown here is derived from an EMBL/GenBank/DDBJ whole genome shotgun (WGS) entry which is preliminary data.</text>
</comment>
<evidence type="ECO:0000313" key="1">
    <source>
        <dbReference type="EMBL" id="KZR99543.1"/>
    </source>
</evidence>
<keyword evidence="2" id="KW-1185">Reference proteome</keyword>
<dbReference type="Proteomes" id="UP000076858">
    <property type="component" value="Unassembled WGS sequence"/>
</dbReference>
<gene>
    <name evidence="1" type="ORF">APZ42_004546</name>
</gene>
<proteinExistence type="predicted"/>